<dbReference type="PANTHER" id="PTHR43053:SF3">
    <property type="entry name" value="ALPHA-GALACTOSIDASE C-RELATED"/>
    <property type="match status" value="1"/>
</dbReference>
<evidence type="ECO:0000313" key="5">
    <source>
        <dbReference type="Proteomes" id="UP000478417"/>
    </source>
</evidence>
<gene>
    <name evidence="4" type="ORF">G0Q06_00975</name>
</gene>
<evidence type="ECO:0000256" key="3">
    <source>
        <dbReference type="SAM" id="SignalP"/>
    </source>
</evidence>
<dbReference type="Pfam" id="PF02065">
    <property type="entry name" value="Melibiase"/>
    <property type="match status" value="1"/>
</dbReference>
<feature type="chain" id="PRO_5025444249" evidence="3">
    <location>
        <begin position="32"/>
        <end position="620"/>
    </location>
</feature>
<dbReference type="PANTHER" id="PTHR43053">
    <property type="entry name" value="GLYCOSIDASE FAMILY 31"/>
    <property type="match status" value="1"/>
</dbReference>
<proteinExistence type="predicted"/>
<feature type="signal peptide" evidence="3">
    <location>
        <begin position="1"/>
        <end position="31"/>
    </location>
</feature>
<evidence type="ECO:0000313" key="4">
    <source>
        <dbReference type="EMBL" id="NDV61015.1"/>
    </source>
</evidence>
<dbReference type="RefSeq" id="WP_163961556.1">
    <property type="nucleotide sequence ID" value="NZ_JAAGNX010000001.1"/>
</dbReference>
<keyword evidence="5" id="KW-1185">Reference proteome</keyword>
<dbReference type="GO" id="GO:0016052">
    <property type="term" value="P:carbohydrate catabolic process"/>
    <property type="evidence" value="ECO:0007669"/>
    <property type="project" value="InterPro"/>
</dbReference>
<keyword evidence="3" id="KW-0732">Signal</keyword>
<keyword evidence="2" id="KW-0326">Glycosidase</keyword>
<dbReference type="EMBL" id="JAAGNX010000001">
    <property type="protein sequence ID" value="NDV61015.1"/>
    <property type="molecule type" value="Genomic_DNA"/>
</dbReference>
<dbReference type="AlphaFoldDB" id="A0A6B2LZT2"/>
<dbReference type="InterPro" id="IPR002252">
    <property type="entry name" value="Glyco_hydro_36"/>
</dbReference>
<organism evidence="4 5">
    <name type="scientific">Oceanipulchritudo coccoides</name>
    <dbReference type="NCBI Taxonomy" id="2706888"/>
    <lineage>
        <taxon>Bacteria</taxon>
        <taxon>Pseudomonadati</taxon>
        <taxon>Verrucomicrobiota</taxon>
        <taxon>Opitutia</taxon>
        <taxon>Puniceicoccales</taxon>
        <taxon>Oceanipulchritudinaceae</taxon>
        <taxon>Oceanipulchritudo</taxon>
    </lineage>
</organism>
<dbReference type="InterPro" id="IPR017853">
    <property type="entry name" value="GH"/>
</dbReference>
<dbReference type="GO" id="GO:0004557">
    <property type="term" value="F:alpha-galactosidase activity"/>
    <property type="evidence" value="ECO:0007669"/>
    <property type="project" value="InterPro"/>
</dbReference>
<keyword evidence="1" id="KW-0378">Hydrolase</keyword>
<sequence length="620" mass="70081">MKNNFMTSNSKFLPVLVTCSLCLLQAPVSFGQSVDWKGITIDVEATHRVAVEHQMVPDKNGFQRLEIILSNPGDALLTIKEIDISIPFRKTLSEDLEVIYGSSCMGRRPMLRETVEDDGKLSYSYMYEMIRSSEGEYLLAGSLSWRIFLPVLTVSESAVLVYSDGEGKQLLPGESISYEPIIIRQAPDWIELLNEFGKAIALENGIKAIKKTGFKGWATWDYYGRLFEVDDVIGNLDALNKLYPAANLIQIDGGWWTERGDYTSVRPDLQGGIKAMADQIKTDGKTAGLHFDGFRADLASEVYKSHPDYFLHDQHGNVIVEKKQLFDRVMNYIYFDYSHPGARAHIAACVQQMREWGITYFKVDFMRYGLESEIKQAHPSVTKVMAYDPSISGVERFRLGMQAIREAIGEENYFLGCSAVFGPCIGFVDGMRTGGDVHPKFEAFSERCLANSGNFYLDGTVFNGDADYLVFREAADEDERVSRDNHKSGGSLEMHEAAMWADYNKIYGNCRLQSDNLMSLRAERKELVREVFEWPAMDESVPLDIWNHAANKQDGFELILAQQGDDIFLGVFNWGDSPRTYDLAAFGKNPALILEGRHSTVLTYQGTDTFNQLRRKLQRK</sequence>
<protein>
    <submittedName>
        <fullName evidence="4">Alpha-galactosidase</fullName>
    </submittedName>
</protein>
<comment type="caution">
    <text evidence="4">The sequence shown here is derived from an EMBL/GenBank/DDBJ whole genome shotgun (WGS) entry which is preliminary data.</text>
</comment>
<evidence type="ECO:0000256" key="1">
    <source>
        <dbReference type="ARBA" id="ARBA00022801"/>
    </source>
</evidence>
<dbReference type="Proteomes" id="UP000478417">
    <property type="component" value="Unassembled WGS sequence"/>
</dbReference>
<dbReference type="InterPro" id="IPR013785">
    <property type="entry name" value="Aldolase_TIM"/>
</dbReference>
<reference evidence="4 5" key="1">
    <citation type="submission" date="2020-02" db="EMBL/GenBank/DDBJ databases">
        <title>Albibacoteraceae fam. nov., the first described family within the subdivision 4 Verrucomicrobia.</title>
        <authorList>
            <person name="Xi F."/>
        </authorList>
    </citation>
    <scope>NUCLEOTIDE SEQUENCE [LARGE SCALE GENOMIC DNA]</scope>
    <source>
        <strain evidence="4 5">CK1056</strain>
    </source>
</reference>
<dbReference type="InterPro" id="IPR050985">
    <property type="entry name" value="Alpha-glycosidase_related"/>
</dbReference>
<accession>A0A6B2LZT2</accession>
<name>A0A6B2LZT2_9BACT</name>
<dbReference type="SUPFAM" id="SSF51445">
    <property type="entry name" value="(Trans)glycosidases"/>
    <property type="match status" value="1"/>
</dbReference>
<dbReference type="CDD" id="cd14791">
    <property type="entry name" value="GH36"/>
    <property type="match status" value="1"/>
</dbReference>
<dbReference type="Gene3D" id="3.20.20.70">
    <property type="entry name" value="Aldolase class I"/>
    <property type="match status" value="1"/>
</dbReference>
<evidence type="ECO:0000256" key="2">
    <source>
        <dbReference type="ARBA" id="ARBA00023295"/>
    </source>
</evidence>